<evidence type="ECO:0000256" key="1">
    <source>
        <dbReference type="SAM" id="Phobius"/>
    </source>
</evidence>
<feature type="transmembrane region" description="Helical" evidence="1">
    <location>
        <begin position="7"/>
        <end position="30"/>
    </location>
</feature>
<gene>
    <name evidence="2" type="ORF">SAMN05444921_101567</name>
</gene>
<dbReference type="Proteomes" id="UP000199063">
    <property type="component" value="Unassembled WGS sequence"/>
</dbReference>
<protein>
    <submittedName>
        <fullName evidence="2">Uncharacterized protein</fullName>
    </submittedName>
</protein>
<keyword evidence="1" id="KW-0812">Transmembrane</keyword>
<feature type="transmembrane region" description="Helical" evidence="1">
    <location>
        <begin position="50"/>
        <end position="67"/>
    </location>
</feature>
<dbReference type="STRING" id="1196353.SAMN05444921_101567"/>
<reference evidence="3" key="1">
    <citation type="submission" date="2016-10" db="EMBL/GenBank/DDBJ databases">
        <authorList>
            <person name="Varghese N."/>
            <person name="Submissions S."/>
        </authorList>
    </citation>
    <scope>NUCLEOTIDE SEQUENCE [LARGE SCALE GENOMIC DNA]</scope>
    <source>
        <strain evidence="3">CGMCC 4.7042</strain>
    </source>
</reference>
<keyword evidence="1" id="KW-1133">Transmembrane helix</keyword>
<sequence length="77" mass="8470">MRKILEFAGMALLVVGVCGVLRELTGGWFAIMGFTRWLIEPIGFLNGRELYVHLVLAALGVAALARVNRAWPASRET</sequence>
<evidence type="ECO:0000313" key="2">
    <source>
        <dbReference type="EMBL" id="SDL83327.1"/>
    </source>
</evidence>
<name>A0A1G9NB36_9ACTN</name>
<keyword evidence="3" id="KW-1185">Reference proteome</keyword>
<accession>A0A1G9NB36</accession>
<dbReference type="GeneID" id="40827900"/>
<organism evidence="2 3">
    <name type="scientific">Streptomyces wuyuanensis</name>
    <dbReference type="NCBI Taxonomy" id="1196353"/>
    <lineage>
        <taxon>Bacteria</taxon>
        <taxon>Bacillati</taxon>
        <taxon>Actinomycetota</taxon>
        <taxon>Actinomycetes</taxon>
        <taxon>Kitasatosporales</taxon>
        <taxon>Streptomycetaceae</taxon>
        <taxon>Streptomyces</taxon>
    </lineage>
</organism>
<evidence type="ECO:0000313" key="3">
    <source>
        <dbReference type="Proteomes" id="UP000199063"/>
    </source>
</evidence>
<dbReference type="EMBL" id="FNHI01000001">
    <property type="protein sequence ID" value="SDL83327.1"/>
    <property type="molecule type" value="Genomic_DNA"/>
</dbReference>
<dbReference type="RefSeq" id="WP_093652142.1">
    <property type="nucleotide sequence ID" value="NZ_FNHI01000001.1"/>
</dbReference>
<dbReference type="AlphaFoldDB" id="A0A1G9NB36"/>
<proteinExistence type="predicted"/>
<dbReference type="OrthoDB" id="4319383at2"/>
<keyword evidence="1" id="KW-0472">Membrane</keyword>